<dbReference type="Proteomes" id="UP001054902">
    <property type="component" value="Unassembled WGS sequence"/>
</dbReference>
<dbReference type="AlphaFoldDB" id="A0AAD3CMQ4"/>
<organism evidence="1 2">
    <name type="scientific">Chaetoceros tenuissimus</name>
    <dbReference type="NCBI Taxonomy" id="426638"/>
    <lineage>
        <taxon>Eukaryota</taxon>
        <taxon>Sar</taxon>
        <taxon>Stramenopiles</taxon>
        <taxon>Ochrophyta</taxon>
        <taxon>Bacillariophyta</taxon>
        <taxon>Coscinodiscophyceae</taxon>
        <taxon>Chaetocerotophycidae</taxon>
        <taxon>Chaetocerotales</taxon>
        <taxon>Chaetocerotaceae</taxon>
        <taxon>Chaetoceros</taxon>
    </lineage>
</organism>
<sequence>MLPMSSRATGLGHRFTEIVLGMKFAQETNATYLFNKNTWSPVGQHGGYEWMIDFLPLHDVEVTRNDNYHRQQQKQDLQVIKGQWEWMVQHYSKKNSCNIELCTKLNMCCKDRWSNKTCWCTCDKGRMGSFDTFKGRLREAFSNSKYSTPKHFSLRLQDLGVDKSFNVTSITNKTSYSLIVWHLRVGDIVLNARHEYFSNIATQLSFSFQNSTMIPLIIFLGEGGKECIKSFPFLPSLCHDFFSNNCFYPNMDVKDSLYHMIHSDILITSGSSFSAMAGALRSNGMTLAARPKEGKAARPTEGVVGTYETSEQLLIDKEGKIANIGTLKVYIEQLSVSNYTND</sequence>
<keyword evidence="2" id="KW-1185">Reference proteome</keyword>
<name>A0AAD3CMQ4_9STRA</name>
<dbReference type="EMBL" id="BLLK01000029">
    <property type="protein sequence ID" value="GFH48579.1"/>
    <property type="molecule type" value="Genomic_DNA"/>
</dbReference>
<accession>A0AAD3CMQ4</accession>
<comment type="caution">
    <text evidence="1">The sequence shown here is derived from an EMBL/GenBank/DDBJ whole genome shotgun (WGS) entry which is preliminary data.</text>
</comment>
<gene>
    <name evidence="1" type="ORF">CTEN210_05055</name>
</gene>
<protein>
    <submittedName>
        <fullName evidence="1">Uncharacterized protein</fullName>
    </submittedName>
</protein>
<evidence type="ECO:0000313" key="2">
    <source>
        <dbReference type="Proteomes" id="UP001054902"/>
    </source>
</evidence>
<reference evidence="1 2" key="1">
    <citation type="journal article" date="2021" name="Sci. Rep.">
        <title>The genome of the diatom Chaetoceros tenuissimus carries an ancient integrated fragment of an extant virus.</title>
        <authorList>
            <person name="Hongo Y."/>
            <person name="Kimura K."/>
            <person name="Takaki Y."/>
            <person name="Yoshida Y."/>
            <person name="Baba S."/>
            <person name="Kobayashi G."/>
            <person name="Nagasaki K."/>
            <person name="Hano T."/>
            <person name="Tomaru Y."/>
        </authorList>
    </citation>
    <scope>NUCLEOTIDE SEQUENCE [LARGE SCALE GENOMIC DNA]</scope>
    <source>
        <strain evidence="1 2">NIES-3715</strain>
    </source>
</reference>
<evidence type="ECO:0000313" key="1">
    <source>
        <dbReference type="EMBL" id="GFH48579.1"/>
    </source>
</evidence>
<proteinExistence type="predicted"/>